<name>A0A6C7MLV1_LISMN</name>
<evidence type="ECO:0000259" key="1">
    <source>
        <dbReference type="Pfam" id="PF05272"/>
    </source>
</evidence>
<reference evidence="2" key="1">
    <citation type="submission" date="2019-07" db="EMBL/GenBank/DDBJ databases">
        <authorList>
            <consortium name="GenomeTrakr: Next Generation Sequencing Network for Food Pathogen Tracability"/>
        </authorList>
    </citation>
    <scope>NUCLEOTIDE SEQUENCE</scope>
    <source>
        <strain evidence="2">CFSAN085147</strain>
    </source>
</reference>
<evidence type="ECO:0000313" key="2">
    <source>
        <dbReference type="EMBL" id="ECC0538319.1"/>
    </source>
</evidence>
<accession>A0A6C7MLV1</accession>
<feature type="domain" description="Virulence-associated protein E-like" evidence="1">
    <location>
        <begin position="474"/>
        <end position="691"/>
    </location>
</feature>
<dbReference type="Pfam" id="PF05272">
    <property type="entry name" value="VapE-like_dom"/>
    <property type="match status" value="1"/>
</dbReference>
<dbReference type="PANTHER" id="PTHR34985">
    <property type="entry name" value="SLR0554 PROTEIN"/>
    <property type="match status" value="1"/>
</dbReference>
<proteinExistence type="predicted"/>
<organism evidence="2">
    <name type="scientific">Listeria monocytogenes</name>
    <dbReference type="NCBI Taxonomy" id="1639"/>
    <lineage>
        <taxon>Bacteria</taxon>
        <taxon>Bacillati</taxon>
        <taxon>Bacillota</taxon>
        <taxon>Bacilli</taxon>
        <taxon>Bacillales</taxon>
        <taxon>Listeriaceae</taxon>
        <taxon>Listeria</taxon>
    </lineage>
</organism>
<dbReference type="PANTHER" id="PTHR34985:SF1">
    <property type="entry name" value="SLR0554 PROTEIN"/>
    <property type="match status" value="1"/>
</dbReference>
<dbReference type="InterPro" id="IPR007936">
    <property type="entry name" value="VapE-like_dom"/>
</dbReference>
<dbReference type="AlphaFoldDB" id="A0A6C7MLV1"/>
<comment type="caution">
    <text evidence="2">The sequence shown here is derived from an EMBL/GenBank/DDBJ whole genome shotgun (WGS) entry which is preliminary data.</text>
</comment>
<sequence>MEAPEIKVKINQEINIATGMNKLTKKWKNTTMPWQDLLNRLARPTRTQETVQEYHKLSRAKRDNIKDVGGFVGGFLKQGRRRADASQSRSLVTLDADSVTSDIWSNLEIIYDFAAAVYSTHSHTPDNPRLRLIIPLARPVTAEEYQPLARKIADKFGMDNFDDTTYQPERLMFWPSCPSDGEYIFKYQDGTFLDPDSILEEYLDWTDSSYWPESSRSRGIRDKQAKKQGNPLDKPGVIGAFCNVYDIHHAIETFLPDVYAPTDNPDRYTYLEGSTSGGLVLYDDVFAYSHHGTDPVGESLSNAFDLVRIHLFGDQDIDAKEGLSSNKLPSFKAMRELALEDSKVVGHVATERMREAEKDFDMIVDENNSDWVENLELDQMGEIEASAKNLELIFTNDVNLAKACAIDQFSNRVALQKNLPWRKIGEAPFWKDSDDAGLRIYIEKVYGISSRGKVDDAFIQEIEKRAFHPVRDYLDSVTWDGVERLDTMLVDYLGALDSRYTRVVTRKIMMGAVARIYRPGIKFDYAIVTTGRQGLAKSFLPDKLAGAWFSDTLNTVTGKEAYEALQGTWIMELAEMSATKKADIEAIKHFISKREDAFRVAYGKHKSFFPRQCIFWGTSNDPEFLRDKTGNRRFWPVKVGLQERKYKVWEMSEETRAQLWAEAKKHWTDGESLFLSDEEDKLATEQQMLHTEDDPLQGMVQEYLNIKIPADWYSRDLYERKKFIKDAGGDLAEVGTELRQKISSMEVWCELLDGDPKNLAPIKNKEIHSILCNISEWEKHTTGAGKLSFGKAYGHQRAYTRKEEI</sequence>
<dbReference type="EMBL" id="AAHZVJ010000002">
    <property type="protein sequence ID" value="ECC0538319.1"/>
    <property type="molecule type" value="Genomic_DNA"/>
</dbReference>
<gene>
    <name evidence="2" type="ORF">FMU92_08020</name>
</gene>
<protein>
    <recommendedName>
        <fullName evidence="1">Virulence-associated protein E-like domain-containing protein</fullName>
    </recommendedName>
</protein>